<dbReference type="InterPro" id="IPR036410">
    <property type="entry name" value="HSP_DnaJ_Cys-rich_dom_sf"/>
</dbReference>
<feature type="binding site" evidence="9">
    <location>
        <position position="188"/>
    </location>
    <ligand>
        <name>Zn(2+)</name>
        <dbReference type="ChEBI" id="CHEBI:29105"/>
        <label>2</label>
    </ligand>
</feature>
<dbReference type="InterPro" id="IPR012724">
    <property type="entry name" value="DnaJ"/>
</dbReference>
<evidence type="ECO:0000256" key="5">
    <source>
        <dbReference type="ARBA" id="ARBA00023186"/>
    </source>
</evidence>
<feature type="binding site" evidence="9">
    <location>
        <position position="214"/>
    </location>
    <ligand>
        <name>Zn(2+)</name>
        <dbReference type="ChEBI" id="CHEBI:29105"/>
        <label>2</label>
    </ligand>
</feature>
<feature type="repeat" description="CXXCXGXG motif" evidence="9">
    <location>
        <begin position="214"/>
        <end position="221"/>
    </location>
</feature>
<feature type="binding site" evidence="9">
    <location>
        <position position="217"/>
    </location>
    <ligand>
        <name>Zn(2+)</name>
        <dbReference type="ChEBI" id="CHEBI:29105"/>
        <label>2</label>
    </ligand>
</feature>
<dbReference type="FunFam" id="2.10.230.10:FF:000002">
    <property type="entry name" value="Molecular chaperone DnaJ"/>
    <property type="match status" value="1"/>
</dbReference>
<feature type="binding site" evidence="9">
    <location>
        <position position="174"/>
    </location>
    <ligand>
        <name>Zn(2+)</name>
        <dbReference type="ChEBI" id="CHEBI:29105"/>
        <label>1</label>
    </ligand>
</feature>
<dbReference type="EMBL" id="CP046276">
    <property type="protein sequence ID" value="QGS51786.1"/>
    <property type="molecule type" value="Genomic_DNA"/>
</dbReference>
<dbReference type="InterPro" id="IPR002939">
    <property type="entry name" value="DnaJ_C"/>
</dbReference>
<feature type="binding site" evidence="9">
    <location>
        <position position="231"/>
    </location>
    <ligand>
        <name>Zn(2+)</name>
        <dbReference type="ChEBI" id="CHEBI:29105"/>
        <label>1</label>
    </ligand>
</feature>
<dbReference type="Gene3D" id="2.60.260.20">
    <property type="entry name" value="Urease metallochaperone UreE, N-terminal domain"/>
    <property type="match status" value="2"/>
</dbReference>
<dbReference type="AlphaFoldDB" id="A0A6I6C7L7"/>
<proteinExistence type="inferred from homology"/>
<evidence type="ECO:0000256" key="1">
    <source>
        <dbReference type="ARBA" id="ARBA00022723"/>
    </source>
</evidence>
<dbReference type="GO" id="GO:0031072">
    <property type="term" value="F:heat shock protein binding"/>
    <property type="evidence" value="ECO:0007669"/>
    <property type="project" value="InterPro"/>
</dbReference>
<dbReference type="GO" id="GO:0042026">
    <property type="term" value="P:protein refolding"/>
    <property type="evidence" value="ECO:0007669"/>
    <property type="project" value="TreeGrafter"/>
</dbReference>
<evidence type="ECO:0000313" key="13">
    <source>
        <dbReference type="EMBL" id="QGS51786.1"/>
    </source>
</evidence>
<dbReference type="Pfam" id="PF01556">
    <property type="entry name" value="DnaJ_C"/>
    <property type="match status" value="1"/>
</dbReference>
<comment type="similarity">
    <text evidence="7 9">Belongs to the DnaJ family.</text>
</comment>
<feature type="domain" description="J" evidence="11">
    <location>
        <begin position="5"/>
        <end position="69"/>
    </location>
</feature>
<dbReference type="PROSITE" id="PS51188">
    <property type="entry name" value="ZF_CR"/>
    <property type="match status" value="1"/>
</dbReference>
<evidence type="ECO:0000259" key="11">
    <source>
        <dbReference type="PROSITE" id="PS50076"/>
    </source>
</evidence>
<dbReference type="OrthoDB" id="9779889at2"/>
<comment type="domain">
    <text evidence="9">The J domain is necessary and sufficient to stimulate DnaK ATPase activity. Zinc center 1 plays an important role in the autonomous, DnaK-independent chaperone activity of DnaJ. Zinc center 2 is essential for interaction with DnaK and for DnaJ activity.</text>
</comment>
<feature type="repeat" description="CXXCXGXG motif" evidence="9">
    <location>
        <begin position="171"/>
        <end position="178"/>
    </location>
</feature>
<dbReference type="Proteomes" id="UP000424468">
    <property type="component" value="Chromosome"/>
</dbReference>
<feature type="binding site" evidence="9">
    <location>
        <position position="191"/>
    </location>
    <ligand>
        <name>Zn(2+)</name>
        <dbReference type="ChEBI" id="CHEBI:29105"/>
        <label>2</label>
    </ligand>
</feature>
<dbReference type="Pfam" id="PF00684">
    <property type="entry name" value="DnaJ_CXXCXGXG"/>
    <property type="match status" value="1"/>
</dbReference>
<accession>A0A6I6C7L7</accession>
<keyword evidence="14" id="KW-1185">Reference proteome</keyword>
<comment type="subunit">
    <text evidence="9">Homodimer.</text>
</comment>
<evidence type="ECO:0000256" key="10">
    <source>
        <dbReference type="PROSITE-ProRule" id="PRU00546"/>
    </source>
</evidence>
<dbReference type="CDD" id="cd06257">
    <property type="entry name" value="DnaJ"/>
    <property type="match status" value="1"/>
</dbReference>
<dbReference type="PANTHER" id="PTHR43096">
    <property type="entry name" value="DNAJ HOMOLOG 1, MITOCHONDRIAL-RELATED"/>
    <property type="match status" value="1"/>
</dbReference>
<dbReference type="GO" id="GO:0005524">
    <property type="term" value="F:ATP binding"/>
    <property type="evidence" value="ECO:0007669"/>
    <property type="project" value="InterPro"/>
</dbReference>
<dbReference type="CDD" id="cd10747">
    <property type="entry name" value="DnaJ_C"/>
    <property type="match status" value="1"/>
</dbReference>
<dbReference type="GO" id="GO:0008270">
    <property type="term" value="F:zinc ion binding"/>
    <property type="evidence" value="ECO:0007669"/>
    <property type="project" value="UniProtKB-UniRule"/>
</dbReference>
<dbReference type="Gene3D" id="2.10.230.10">
    <property type="entry name" value="Heat shock protein DnaJ, cysteine-rich domain"/>
    <property type="match status" value="1"/>
</dbReference>
<feature type="repeat" description="CXXCXGXG motif" evidence="9">
    <location>
        <begin position="228"/>
        <end position="235"/>
    </location>
</feature>
<dbReference type="InterPro" id="IPR008971">
    <property type="entry name" value="HSP40/DnaJ_pept-bd"/>
</dbReference>
<dbReference type="PANTHER" id="PTHR43096:SF10">
    <property type="entry name" value="CHAPERONE PROTEIN DNAJ A6, CHLOROPLASTIC"/>
    <property type="match status" value="1"/>
</dbReference>
<feature type="domain" description="CR-type" evidence="12">
    <location>
        <begin position="158"/>
        <end position="240"/>
    </location>
</feature>
<feature type="zinc finger region" description="CR-type" evidence="10">
    <location>
        <begin position="158"/>
        <end position="240"/>
    </location>
</feature>
<dbReference type="CDD" id="cd10719">
    <property type="entry name" value="DnaJ_zf"/>
    <property type="match status" value="1"/>
</dbReference>
<dbReference type="FunFam" id="1.10.287.110:FF:000034">
    <property type="entry name" value="Chaperone protein DnaJ"/>
    <property type="match status" value="1"/>
</dbReference>
<keyword evidence="9" id="KW-0346">Stress response</keyword>
<feature type="binding site" evidence="9">
    <location>
        <position position="228"/>
    </location>
    <ligand>
        <name>Zn(2+)</name>
        <dbReference type="ChEBI" id="CHEBI:29105"/>
        <label>1</label>
    </ligand>
</feature>
<evidence type="ECO:0000256" key="3">
    <source>
        <dbReference type="ARBA" id="ARBA00022771"/>
    </source>
</evidence>
<dbReference type="Gene3D" id="1.10.287.110">
    <property type="entry name" value="DnaJ domain"/>
    <property type="match status" value="1"/>
</dbReference>
<dbReference type="PRINTS" id="PR00625">
    <property type="entry name" value="JDOMAIN"/>
</dbReference>
<dbReference type="Pfam" id="PF00226">
    <property type="entry name" value="DnaJ"/>
    <property type="match status" value="1"/>
</dbReference>
<dbReference type="KEGG" id="stab:STABA_v1c04230"/>
<evidence type="ECO:0000256" key="9">
    <source>
        <dbReference type="HAMAP-Rule" id="MF_01152"/>
    </source>
</evidence>
<keyword evidence="4 9" id="KW-0862">Zinc</keyword>
<dbReference type="GO" id="GO:0005737">
    <property type="term" value="C:cytoplasm"/>
    <property type="evidence" value="ECO:0007669"/>
    <property type="project" value="UniProtKB-SubCell"/>
</dbReference>
<evidence type="ECO:0000256" key="2">
    <source>
        <dbReference type="ARBA" id="ARBA00022737"/>
    </source>
</evidence>
<comment type="cofactor">
    <cofactor evidence="9">
        <name>Zn(2+)</name>
        <dbReference type="ChEBI" id="CHEBI:29105"/>
    </cofactor>
    <text evidence="9">Binds 2 Zn(2+) ions per monomer.</text>
</comment>
<dbReference type="GO" id="GO:0006260">
    <property type="term" value="P:DNA replication"/>
    <property type="evidence" value="ECO:0007669"/>
    <property type="project" value="UniProtKB-KW"/>
</dbReference>
<evidence type="ECO:0000313" key="14">
    <source>
        <dbReference type="Proteomes" id="UP000424468"/>
    </source>
</evidence>
<feature type="binding site" evidence="9">
    <location>
        <position position="171"/>
    </location>
    <ligand>
        <name>Zn(2+)</name>
        <dbReference type="ChEBI" id="CHEBI:29105"/>
        <label>1</label>
    </ligand>
</feature>
<feature type="repeat" description="CXXCXGXG motif" evidence="9">
    <location>
        <begin position="188"/>
        <end position="195"/>
    </location>
</feature>
<evidence type="ECO:0000256" key="7">
    <source>
        <dbReference type="ARBA" id="ARBA00061004"/>
    </source>
</evidence>
<dbReference type="SMART" id="SM00271">
    <property type="entry name" value="DnaJ"/>
    <property type="match status" value="1"/>
</dbReference>
<dbReference type="RefSeq" id="WP_156006099.1">
    <property type="nucleotide sequence ID" value="NZ_CP046276.1"/>
</dbReference>
<evidence type="ECO:0000259" key="12">
    <source>
        <dbReference type="PROSITE" id="PS51188"/>
    </source>
</evidence>
<dbReference type="HAMAP" id="MF_01152">
    <property type="entry name" value="DnaJ"/>
    <property type="match status" value="1"/>
</dbReference>
<reference evidence="13 14" key="1">
    <citation type="submission" date="2019-11" db="EMBL/GenBank/DDBJ databases">
        <title>Complete genome sequence of Spiroplasma tabanidicola TAUS-1 (DSM 22603).</title>
        <authorList>
            <person name="Huang C.-T."/>
            <person name="Lin Y.-C."/>
            <person name="Kuo C.-H."/>
        </authorList>
    </citation>
    <scope>NUCLEOTIDE SEQUENCE [LARGE SCALE GENOMIC DNA]</scope>
    <source>
        <strain evidence="13 14">TAUS-1</strain>
    </source>
</reference>
<dbReference type="PROSITE" id="PS50076">
    <property type="entry name" value="DNAJ_2"/>
    <property type="match status" value="1"/>
</dbReference>
<comment type="subcellular location">
    <subcellularLocation>
        <location evidence="9">Cytoplasm</location>
    </subcellularLocation>
</comment>
<evidence type="ECO:0000256" key="4">
    <source>
        <dbReference type="ARBA" id="ARBA00022833"/>
    </source>
</evidence>
<keyword evidence="3 9" id="KW-0863">Zinc-finger</keyword>
<evidence type="ECO:0000256" key="6">
    <source>
        <dbReference type="ARBA" id="ARBA00053423"/>
    </source>
</evidence>
<protein>
    <recommendedName>
        <fullName evidence="8 9">Chaperone protein DnaJ</fullName>
    </recommendedName>
</protein>
<keyword evidence="9" id="KW-0963">Cytoplasm</keyword>
<dbReference type="GO" id="GO:0051082">
    <property type="term" value="F:unfolded protein binding"/>
    <property type="evidence" value="ECO:0007669"/>
    <property type="project" value="UniProtKB-UniRule"/>
</dbReference>
<dbReference type="SUPFAM" id="SSF57938">
    <property type="entry name" value="DnaJ/Hsp40 cysteine-rich domain"/>
    <property type="match status" value="1"/>
</dbReference>
<dbReference type="SUPFAM" id="SSF49493">
    <property type="entry name" value="HSP40/DnaJ peptide-binding domain"/>
    <property type="match status" value="2"/>
</dbReference>
<keyword evidence="5 9" id="KW-0143">Chaperone</keyword>
<name>A0A6I6C7L7_9MOLU</name>
<organism evidence="13 14">
    <name type="scientific">Spiroplasma tabanidicola</name>
    <dbReference type="NCBI Taxonomy" id="324079"/>
    <lineage>
        <taxon>Bacteria</taxon>
        <taxon>Bacillati</taxon>
        <taxon>Mycoplasmatota</taxon>
        <taxon>Mollicutes</taxon>
        <taxon>Entomoplasmatales</taxon>
        <taxon>Spiroplasmataceae</taxon>
        <taxon>Spiroplasma</taxon>
    </lineage>
</organism>
<dbReference type="SUPFAM" id="SSF46565">
    <property type="entry name" value="Chaperone J-domain"/>
    <property type="match status" value="1"/>
</dbReference>
<dbReference type="InterPro" id="IPR001623">
    <property type="entry name" value="DnaJ_domain"/>
</dbReference>
<evidence type="ECO:0000256" key="8">
    <source>
        <dbReference type="ARBA" id="ARBA00067609"/>
    </source>
</evidence>
<dbReference type="InterPro" id="IPR036869">
    <property type="entry name" value="J_dom_sf"/>
</dbReference>
<keyword evidence="2 9" id="KW-0677">Repeat</keyword>
<keyword evidence="9" id="KW-0235">DNA replication</keyword>
<sequence>MAKRDYYEILGVSKSATEDEIKKAYRKLAKKYHPDVNKNHDAEEKFKEATEACEVLLDPKKRKMYDQFGHDGLKGMGQGSGFGDFGDFGDFFSNMSGSTGGGAGDFFSDIFSSFFGGSAKKSGFSGFGSNKRSSGPEASRGKDIIIEINLTLKELLFGVNKEIVLDLISKCEVCDGVGAKNKSDIVTCEVCDGVGMVTVVQEFGFTKFQSNQACPKCKGHGKKNANPCKSCHGEGVKKKKEPVMFNIPKGLSPGEKVILRNSGNEGKNGGPKGHIYADIFLNASKKLVIVDNYNIKGVLNISYLDAILKNDITIETLDGQINVNIPKNVKNGDIIVVANHGLYKGIKSNKRGDLLLEINIKVPNEINNEEKEIMEKLYKLNNFKVENEFKE</sequence>
<keyword evidence="1 9" id="KW-0479">Metal-binding</keyword>
<dbReference type="InterPro" id="IPR001305">
    <property type="entry name" value="HSP_DnaJ_Cys-rich_dom"/>
</dbReference>
<dbReference type="GO" id="GO:0009408">
    <property type="term" value="P:response to heat"/>
    <property type="evidence" value="ECO:0007669"/>
    <property type="project" value="InterPro"/>
</dbReference>
<gene>
    <name evidence="9 13" type="primary">dnaJ</name>
    <name evidence="13" type="ORF">STABA_v1c04230</name>
</gene>
<comment type="function">
    <text evidence="6 9">Participates actively in the response to hyperosmotic and heat shock by preventing the aggregation of stress-denatured proteins and by disaggregating proteins, also in an autonomous, DnaK-independent fashion. Unfolded proteins bind initially to DnaJ; upon interaction with the DnaJ-bound protein, DnaK hydrolyzes its bound ATP, resulting in the formation of a stable complex. GrpE releases ADP from DnaK; ATP binding to DnaK triggers the release of the substrate protein, thus completing the reaction cycle. Several rounds of ATP-dependent interactions between DnaJ, DnaK and GrpE are required for fully efficient folding. Also involved, together with DnaK and GrpE, in the DNA replication of plasmids through activation of initiation proteins.</text>
</comment>